<keyword evidence="1" id="KW-0677">Repeat</keyword>
<dbReference type="SUPFAM" id="SSF48403">
    <property type="entry name" value="Ankyrin repeat"/>
    <property type="match status" value="1"/>
</dbReference>
<evidence type="ECO:0000313" key="6">
    <source>
        <dbReference type="Proteomes" id="UP001470230"/>
    </source>
</evidence>
<feature type="repeat" description="ANK" evidence="3">
    <location>
        <begin position="281"/>
        <end position="314"/>
    </location>
</feature>
<name>A0ABR2JUA6_9EUKA</name>
<keyword evidence="2 3" id="KW-0040">ANK repeat</keyword>
<feature type="repeat" description="ANK" evidence="3">
    <location>
        <begin position="315"/>
        <end position="347"/>
    </location>
</feature>
<reference evidence="5 6" key="1">
    <citation type="submission" date="2024-04" db="EMBL/GenBank/DDBJ databases">
        <title>Tritrichomonas musculus Genome.</title>
        <authorList>
            <person name="Alves-Ferreira E."/>
            <person name="Grigg M."/>
            <person name="Lorenzi H."/>
            <person name="Galac M."/>
        </authorList>
    </citation>
    <scope>NUCLEOTIDE SEQUENCE [LARGE SCALE GENOMIC DNA]</scope>
    <source>
        <strain evidence="5 6">EAF2021</strain>
    </source>
</reference>
<accession>A0ABR2JUA6</accession>
<dbReference type="Gene3D" id="1.25.40.20">
    <property type="entry name" value="Ankyrin repeat-containing domain"/>
    <property type="match status" value="4"/>
</dbReference>
<organism evidence="5 6">
    <name type="scientific">Tritrichomonas musculus</name>
    <dbReference type="NCBI Taxonomy" id="1915356"/>
    <lineage>
        <taxon>Eukaryota</taxon>
        <taxon>Metamonada</taxon>
        <taxon>Parabasalia</taxon>
        <taxon>Tritrichomonadida</taxon>
        <taxon>Tritrichomonadidae</taxon>
        <taxon>Tritrichomonas</taxon>
    </lineage>
</organism>
<dbReference type="PROSITE" id="PS50088">
    <property type="entry name" value="ANK_REPEAT"/>
    <property type="match status" value="3"/>
</dbReference>
<feature type="repeat" description="ANK" evidence="3">
    <location>
        <begin position="182"/>
        <end position="205"/>
    </location>
</feature>
<dbReference type="Proteomes" id="UP001470230">
    <property type="component" value="Unassembled WGS sequence"/>
</dbReference>
<dbReference type="PANTHER" id="PTHR24198:SF165">
    <property type="entry name" value="ANKYRIN REPEAT-CONTAINING PROTEIN-RELATED"/>
    <property type="match status" value="1"/>
</dbReference>
<dbReference type="SMART" id="SM00248">
    <property type="entry name" value="ANK"/>
    <property type="match status" value="8"/>
</dbReference>
<evidence type="ECO:0000313" key="5">
    <source>
        <dbReference type="EMBL" id="KAK8882385.1"/>
    </source>
</evidence>
<dbReference type="Pfam" id="PF13637">
    <property type="entry name" value="Ank_4"/>
    <property type="match status" value="1"/>
</dbReference>
<feature type="region of interest" description="Disordered" evidence="4">
    <location>
        <begin position="344"/>
        <end position="369"/>
    </location>
</feature>
<dbReference type="PROSITE" id="PS50297">
    <property type="entry name" value="ANK_REP_REGION"/>
    <property type="match status" value="2"/>
</dbReference>
<evidence type="ECO:0000256" key="2">
    <source>
        <dbReference type="ARBA" id="ARBA00023043"/>
    </source>
</evidence>
<keyword evidence="6" id="KW-1185">Reference proteome</keyword>
<dbReference type="PANTHER" id="PTHR24198">
    <property type="entry name" value="ANKYRIN REPEAT AND PROTEIN KINASE DOMAIN-CONTAINING PROTEIN"/>
    <property type="match status" value="1"/>
</dbReference>
<proteinExistence type="predicted"/>
<evidence type="ECO:0000256" key="1">
    <source>
        <dbReference type="ARBA" id="ARBA00022737"/>
    </source>
</evidence>
<comment type="caution">
    <text evidence="5">The sequence shown here is derived from an EMBL/GenBank/DDBJ whole genome shotgun (WGS) entry which is preliminary data.</text>
</comment>
<evidence type="ECO:0000256" key="4">
    <source>
        <dbReference type="SAM" id="MobiDB-lite"/>
    </source>
</evidence>
<sequence>MTKQDPYTDHELIHSVLTAIKNDDVDALTAKIQEGIPKDINFPPELDEEPPILRNGAPFICMAAYFGSLKILKYLILNGWDVHNTDDDGLSVSFFAAAAGRVDIIKFLRDQNIDVTGCGQSSLRHHKLDAFKELLSLNIIKITDIDFLHSTYLHIAAYECDPEATKFILTFPEVDVNAIDREGRTPLHLAAGNGSSEVCQLLLENKNINPQIKDHYGKIPLYYAAVQNEQKIIELFLGGDANTVQKDGKTPLMRAVSEGNPSLAKLIIDLENTNINVQNNEGMTALHFAIKSKQEQCAILLINEPKIDLNVKNNEGQTPLHIASVKKEMEVVKALLKKGASATITDNKGNTAMDAVEEKLQKPPKPPKD</sequence>
<dbReference type="InterPro" id="IPR036770">
    <property type="entry name" value="Ankyrin_rpt-contain_sf"/>
</dbReference>
<dbReference type="InterPro" id="IPR002110">
    <property type="entry name" value="Ankyrin_rpt"/>
</dbReference>
<evidence type="ECO:0008006" key="7">
    <source>
        <dbReference type="Google" id="ProtNLM"/>
    </source>
</evidence>
<dbReference type="EMBL" id="JAPFFF010000009">
    <property type="protein sequence ID" value="KAK8882385.1"/>
    <property type="molecule type" value="Genomic_DNA"/>
</dbReference>
<gene>
    <name evidence="5" type="ORF">M9Y10_045027</name>
</gene>
<dbReference type="Pfam" id="PF12796">
    <property type="entry name" value="Ank_2"/>
    <property type="match status" value="2"/>
</dbReference>
<feature type="compositionally biased region" description="Basic and acidic residues" evidence="4">
    <location>
        <begin position="356"/>
        <end position="369"/>
    </location>
</feature>
<dbReference type="PRINTS" id="PR01415">
    <property type="entry name" value="ANKYRIN"/>
</dbReference>
<protein>
    <recommendedName>
        <fullName evidence="7">Ankyrin repeat protein</fullName>
    </recommendedName>
</protein>
<evidence type="ECO:0000256" key="3">
    <source>
        <dbReference type="PROSITE-ProRule" id="PRU00023"/>
    </source>
</evidence>